<dbReference type="AlphaFoldDB" id="A0A9W9FKL4"/>
<reference evidence="1" key="1">
    <citation type="submission" date="2022-11" db="EMBL/GenBank/DDBJ databases">
        <authorList>
            <person name="Petersen C."/>
        </authorList>
    </citation>
    <scope>NUCLEOTIDE SEQUENCE</scope>
    <source>
        <strain evidence="1">IBT 34128</strain>
    </source>
</reference>
<gene>
    <name evidence="1" type="ORF">NUU61_004075</name>
</gene>
<dbReference type="Gene3D" id="3.80.10.10">
    <property type="entry name" value="Ribonuclease Inhibitor"/>
    <property type="match status" value="1"/>
</dbReference>
<proteinExistence type="predicted"/>
<sequence>MGAILETASGPIGGRDRFPWSILSSLSIGPQSEHACRTLDHMAGFARSLKTLKLEVFYEKRNQNCESPKRFLLSFDTLVYLELQNYPCPVQAIAQHTQLVRLCLHSTESWNPQAQRNVLSKEDLEHLDAHCPHLEYLELDIERQNDDWPWDILTTLATVFDHLRKLTLHFHLGNTRNPQMPVLNYHSAQEIRNVFYKSRQAAFERYPGIHTSEKARAEPSSTSASASFLSKLERLTLKTGFEKSLRRYPDPYPRRAAWAELHTVTFELRPPKTAIEKPEFTHLQRQELEAIPDRRAVDPAYYKKLKKMVDAAVEGP</sequence>
<dbReference type="InterPro" id="IPR032675">
    <property type="entry name" value="LRR_dom_sf"/>
</dbReference>
<dbReference type="SUPFAM" id="SSF52047">
    <property type="entry name" value="RNI-like"/>
    <property type="match status" value="1"/>
</dbReference>
<dbReference type="Proteomes" id="UP001141434">
    <property type="component" value="Unassembled WGS sequence"/>
</dbReference>
<evidence type="ECO:0000313" key="1">
    <source>
        <dbReference type="EMBL" id="KAJ5101853.1"/>
    </source>
</evidence>
<organism evidence="1 2">
    <name type="scientific">Penicillium alfredii</name>
    <dbReference type="NCBI Taxonomy" id="1506179"/>
    <lineage>
        <taxon>Eukaryota</taxon>
        <taxon>Fungi</taxon>
        <taxon>Dikarya</taxon>
        <taxon>Ascomycota</taxon>
        <taxon>Pezizomycotina</taxon>
        <taxon>Eurotiomycetes</taxon>
        <taxon>Eurotiomycetidae</taxon>
        <taxon>Eurotiales</taxon>
        <taxon>Aspergillaceae</taxon>
        <taxon>Penicillium</taxon>
    </lineage>
</organism>
<dbReference type="EMBL" id="JAPMSZ010000005">
    <property type="protein sequence ID" value="KAJ5101853.1"/>
    <property type="molecule type" value="Genomic_DNA"/>
</dbReference>
<keyword evidence="2" id="KW-1185">Reference proteome</keyword>
<evidence type="ECO:0000313" key="2">
    <source>
        <dbReference type="Proteomes" id="UP001141434"/>
    </source>
</evidence>
<accession>A0A9W9FKL4</accession>
<reference evidence="1" key="2">
    <citation type="journal article" date="2023" name="IMA Fungus">
        <title>Comparative genomic study of the Penicillium genus elucidates a diverse pangenome and 15 lateral gene transfer events.</title>
        <authorList>
            <person name="Petersen C."/>
            <person name="Sorensen T."/>
            <person name="Nielsen M.R."/>
            <person name="Sondergaard T.E."/>
            <person name="Sorensen J.L."/>
            <person name="Fitzpatrick D.A."/>
            <person name="Frisvad J.C."/>
            <person name="Nielsen K.L."/>
        </authorList>
    </citation>
    <scope>NUCLEOTIDE SEQUENCE</scope>
    <source>
        <strain evidence="1">IBT 34128</strain>
    </source>
</reference>
<dbReference type="GeneID" id="81393825"/>
<comment type="caution">
    <text evidence="1">The sequence shown here is derived from an EMBL/GenBank/DDBJ whole genome shotgun (WGS) entry which is preliminary data.</text>
</comment>
<dbReference type="OrthoDB" id="3945550at2759"/>
<dbReference type="RefSeq" id="XP_056512684.1">
    <property type="nucleotide sequence ID" value="XM_056654657.1"/>
</dbReference>
<protein>
    <submittedName>
        <fullName evidence="1">Uncharacterized protein</fullName>
    </submittedName>
</protein>
<name>A0A9W9FKL4_9EURO</name>